<feature type="compositionally biased region" description="Polar residues" evidence="1">
    <location>
        <begin position="1"/>
        <end position="43"/>
    </location>
</feature>
<keyword evidence="3" id="KW-1185">Reference proteome</keyword>
<reference evidence="2" key="1">
    <citation type="submission" date="2009-04" db="EMBL/GenBank/DDBJ databases">
        <authorList>
            <person name="Weinstock G."/>
            <person name="Sodergren E."/>
            <person name="Clifton S."/>
            <person name="Fulton L."/>
            <person name="Fulton B."/>
            <person name="Courtney L."/>
            <person name="Fronick C."/>
            <person name="Harrison M."/>
            <person name="Strong C."/>
            <person name="Farmer C."/>
            <person name="Delahaunty K."/>
            <person name="Markovic C."/>
            <person name="Hall O."/>
            <person name="Minx P."/>
            <person name="Tomlinson C."/>
            <person name="Mitreva M."/>
            <person name="Nelson J."/>
            <person name="Hou S."/>
            <person name="Wollam A."/>
            <person name="Pepin K.H."/>
            <person name="Johnson M."/>
            <person name="Bhonagiri V."/>
            <person name="Nash W.E."/>
            <person name="Warren W."/>
            <person name="Chinwalla A."/>
            <person name="Mardis E.R."/>
            <person name="Wilson R.K."/>
        </authorList>
    </citation>
    <scope>NUCLEOTIDE SEQUENCE [LARGE SCALE GENOMIC DNA]</scope>
    <source>
        <strain evidence="2">ATCC 51147</strain>
    </source>
</reference>
<sequence length="62" mass="7042">MTSQNGNKKLQNAHRQPEKATQLNHSLHSPTPSFIINRISTPPNKGKPNGRFQQNLRRGRRG</sequence>
<gene>
    <name evidence="2" type="ORF">GCWU000324_01438</name>
</gene>
<dbReference type="AlphaFoldDB" id="C4GH19"/>
<dbReference type="Proteomes" id="UP000003009">
    <property type="component" value="Unassembled WGS sequence"/>
</dbReference>
<evidence type="ECO:0000256" key="1">
    <source>
        <dbReference type="SAM" id="MobiDB-lite"/>
    </source>
</evidence>
<accession>C4GH19</accession>
<proteinExistence type="predicted"/>
<evidence type="ECO:0000313" key="2">
    <source>
        <dbReference type="EMBL" id="EEP69524.1"/>
    </source>
</evidence>
<dbReference type="HOGENOM" id="CLU_2898225_0_0_4"/>
<dbReference type="EMBL" id="ACJW02000002">
    <property type="protein sequence ID" value="EEP69524.1"/>
    <property type="molecule type" value="Genomic_DNA"/>
</dbReference>
<organism evidence="2 3">
    <name type="scientific">Kingella oralis ATCC 51147</name>
    <dbReference type="NCBI Taxonomy" id="629741"/>
    <lineage>
        <taxon>Bacteria</taxon>
        <taxon>Pseudomonadati</taxon>
        <taxon>Pseudomonadota</taxon>
        <taxon>Betaproteobacteria</taxon>
        <taxon>Neisseriales</taxon>
        <taxon>Neisseriaceae</taxon>
        <taxon>Kingella</taxon>
    </lineage>
</organism>
<evidence type="ECO:0000313" key="3">
    <source>
        <dbReference type="Proteomes" id="UP000003009"/>
    </source>
</evidence>
<name>C4GH19_9NEIS</name>
<dbReference type="STRING" id="629741.GCWU000324_01438"/>
<feature type="region of interest" description="Disordered" evidence="1">
    <location>
        <begin position="1"/>
        <end position="62"/>
    </location>
</feature>
<protein>
    <submittedName>
        <fullName evidence="2">Uncharacterized protein</fullName>
    </submittedName>
</protein>
<comment type="caution">
    <text evidence="2">The sequence shown here is derived from an EMBL/GenBank/DDBJ whole genome shotgun (WGS) entry which is preliminary data.</text>
</comment>